<evidence type="ECO:0000313" key="19">
    <source>
        <dbReference type="Proteomes" id="UP001201812"/>
    </source>
</evidence>
<keyword evidence="9" id="KW-0482">Metalloprotease</keyword>
<keyword evidence="5" id="KW-0479">Metal-binding</keyword>
<feature type="region of interest" description="Disordered" evidence="13">
    <location>
        <begin position="139"/>
        <end position="169"/>
    </location>
</feature>
<protein>
    <submittedName>
        <fullName evidence="18">Zinc carboxypeptidase domain-containing protein</fullName>
    </submittedName>
</protein>
<feature type="domain" description="ShKT" evidence="16">
    <location>
        <begin position="1505"/>
        <end position="1541"/>
    </location>
</feature>
<organism evidence="18 19">
    <name type="scientific">Ditylenchus destructor</name>
    <dbReference type="NCBI Taxonomy" id="166010"/>
    <lineage>
        <taxon>Eukaryota</taxon>
        <taxon>Metazoa</taxon>
        <taxon>Ecdysozoa</taxon>
        <taxon>Nematoda</taxon>
        <taxon>Chromadorea</taxon>
        <taxon>Rhabditida</taxon>
        <taxon>Tylenchina</taxon>
        <taxon>Tylenchomorpha</taxon>
        <taxon>Sphaerularioidea</taxon>
        <taxon>Anguinidae</taxon>
        <taxon>Anguininae</taxon>
        <taxon>Ditylenchus</taxon>
    </lineage>
</organism>
<evidence type="ECO:0000256" key="7">
    <source>
        <dbReference type="ARBA" id="ARBA00022801"/>
    </source>
</evidence>
<dbReference type="Pfam" id="PF00246">
    <property type="entry name" value="Peptidase_M14"/>
    <property type="match status" value="2"/>
</dbReference>
<dbReference type="PRINTS" id="PR00765">
    <property type="entry name" value="CRBOXYPTASEA"/>
</dbReference>
<comment type="caution">
    <text evidence="11">Lacks conserved residue(s) required for the propagation of feature annotation.</text>
</comment>
<dbReference type="Gene3D" id="3.30.70.340">
    <property type="entry name" value="Metallocarboxypeptidase-like"/>
    <property type="match status" value="2"/>
</dbReference>
<evidence type="ECO:0000259" key="16">
    <source>
        <dbReference type="PROSITE" id="PS51670"/>
    </source>
</evidence>
<keyword evidence="14" id="KW-0812">Transmembrane</keyword>
<keyword evidence="19" id="KW-1185">Reference proteome</keyword>
<evidence type="ECO:0000256" key="4">
    <source>
        <dbReference type="ARBA" id="ARBA00022670"/>
    </source>
</evidence>
<dbReference type="SUPFAM" id="SSF54897">
    <property type="entry name" value="Protease propeptides/inhibitors"/>
    <property type="match status" value="2"/>
</dbReference>
<dbReference type="PROSITE" id="PS00132">
    <property type="entry name" value="CARBOXYPEPT_ZN_1"/>
    <property type="match status" value="1"/>
</dbReference>
<evidence type="ECO:0000256" key="3">
    <source>
        <dbReference type="ARBA" id="ARBA00022645"/>
    </source>
</evidence>
<dbReference type="SMART" id="SM00241">
    <property type="entry name" value="ZP"/>
    <property type="match status" value="1"/>
</dbReference>
<dbReference type="PROSITE" id="PS51670">
    <property type="entry name" value="SHKT"/>
    <property type="match status" value="1"/>
</dbReference>
<dbReference type="Proteomes" id="UP001201812">
    <property type="component" value="Unassembled WGS sequence"/>
</dbReference>
<evidence type="ECO:0000256" key="12">
    <source>
        <dbReference type="PROSITE-ProRule" id="PRU01379"/>
    </source>
</evidence>
<keyword evidence="4" id="KW-0645">Protease</keyword>
<comment type="cofactor">
    <cofactor evidence="1">
        <name>Zn(2+)</name>
        <dbReference type="ChEBI" id="CHEBI:29105"/>
    </cofactor>
</comment>
<feature type="active site" description="Proton donor/acceptor" evidence="12">
    <location>
        <position position="1440"/>
    </location>
</feature>
<dbReference type="Pfam" id="PF01549">
    <property type="entry name" value="ShK"/>
    <property type="match status" value="1"/>
</dbReference>
<dbReference type="GO" id="GO:0005615">
    <property type="term" value="C:extracellular space"/>
    <property type="evidence" value="ECO:0007669"/>
    <property type="project" value="TreeGrafter"/>
</dbReference>
<evidence type="ECO:0000256" key="6">
    <source>
        <dbReference type="ARBA" id="ARBA00022729"/>
    </source>
</evidence>
<dbReference type="InterPro" id="IPR036990">
    <property type="entry name" value="M14A-like_propep"/>
</dbReference>
<evidence type="ECO:0000256" key="14">
    <source>
        <dbReference type="SAM" id="Phobius"/>
    </source>
</evidence>
<dbReference type="InterPro" id="IPR003582">
    <property type="entry name" value="ShKT_dom"/>
</dbReference>
<evidence type="ECO:0000256" key="8">
    <source>
        <dbReference type="ARBA" id="ARBA00022833"/>
    </source>
</evidence>
<feature type="region of interest" description="Disordered" evidence="13">
    <location>
        <begin position="1017"/>
        <end position="1038"/>
    </location>
</feature>
<keyword evidence="14" id="KW-0472">Membrane</keyword>
<feature type="transmembrane region" description="Helical" evidence="14">
    <location>
        <begin position="21"/>
        <end position="44"/>
    </location>
</feature>
<reference evidence="18" key="1">
    <citation type="submission" date="2022-01" db="EMBL/GenBank/DDBJ databases">
        <title>Genome Sequence Resource for Two Populations of Ditylenchus destructor, the Migratory Endoparasitic Phytonematode.</title>
        <authorList>
            <person name="Zhang H."/>
            <person name="Lin R."/>
            <person name="Xie B."/>
        </authorList>
    </citation>
    <scope>NUCLEOTIDE SEQUENCE</scope>
    <source>
        <strain evidence="18">BazhouSP</strain>
    </source>
</reference>
<evidence type="ECO:0000313" key="18">
    <source>
        <dbReference type="EMBL" id="KAI1711122.1"/>
    </source>
</evidence>
<keyword evidence="6" id="KW-0732">Signal</keyword>
<dbReference type="Pfam" id="PF02244">
    <property type="entry name" value="Propep_M14"/>
    <property type="match status" value="2"/>
</dbReference>
<dbReference type="InterPro" id="IPR003146">
    <property type="entry name" value="M14A_act_pep"/>
</dbReference>
<comment type="caution">
    <text evidence="18">The sequence shown here is derived from an EMBL/GenBank/DDBJ whole genome shotgun (WGS) entry which is preliminary data.</text>
</comment>
<feature type="domain" description="ZP" evidence="15">
    <location>
        <begin position="49"/>
        <end position="335"/>
    </location>
</feature>
<comment type="similarity">
    <text evidence="2 12">Belongs to the peptidase M14 family.</text>
</comment>
<evidence type="ECO:0000256" key="11">
    <source>
        <dbReference type="PROSITE-ProRule" id="PRU01005"/>
    </source>
</evidence>
<dbReference type="InterPro" id="IPR057247">
    <property type="entry name" value="CARBOXYPEPT_ZN_2"/>
</dbReference>
<dbReference type="PROSITE" id="PS52035">
    <property type="entry name" value="PEPTIDASE_M14"/>
    <property type="match status" value="2"/>
</dbReference>
<dbReference type="SUPFAM" id="SSF53187">
    <property type="entry name" value="Zn-dependent exopeptidases"/>
    <property type="match status" value="2"/>
</dbReference>
<feature type="compositionally biased region" description="Basic and acidic residues" evidence="13">
    <location>
        <begin position="160"/>
        <end position="169"/>
    </location>
</feature>
<dbReference type="SMART" id="SM00631">
    <property type="entry name" value="Zn_pept"/>
    <property type="match status" value="2"/>
</dbReference>
<feature type="transmembrane region" description="Helical" evidence="14">
    <location>
        <begin position="409"/>
        <end position="431"/>
    </location>
</feature>
<evidence type="ECO:0000256" key="1">
    <source>
        <dbReference type="ARBA" id="ARBA00001947"/>
    </source>
</evidence>
<evidence type="ECO:0000256" key="13">
    <source>
        <dbReference type="SAM" id="MobiDB-lite"/>
    </source>
</evidence>
<keyword evidence="7" id="KW-0378">Hydrolase</keyword>
<dbReference type="CDD" id="cd03860">
    <property type="entry name" value="M14_CP_A-B_like"/>
    <property type="match status" value="2"/>
</dbReference>
<keyword evidence="8" id="KW-0862">Zinc</keyword>
<keyword evidence="14" id="KW-1133">Transmembrane helix</keyword>
<dbReference type="PROSITE" id="PS51034">
    <property type="entry name" value="ZP_2"/>
    <property type="match status" value="1"/>
</dbReference>
<dbReference type="GO" id="GO:0006508">
    <property type="term" value="P:proteolysis"/>
    <property type="evidence" value="ECO:0007669"/>
    <property type="project" value="UniProtKB-KW"/>
</dbReference>
<sequence length="1541" mass="174241">MDERSNFSNEKKTVVLKRISPFSTLLTSIIFTIFSTICIQGRLLDTSVSCDQNNFVLSLNFDTPFQGIVYSEEGFPNCVYVNGTMLSHTSYQLKIPLNGCETRANIDGNYENAIIIQESASLLQSTDKKYLLTCIPSPSSNSPLSSNSVGGLPPQPFANERGENDRMGSRDNMITVDFGGVTVENSHTTTEIIRGMLPSGVGAAPSPELKYAVEIRHGHSLDSPTIATALNIGDPISYMVRLQKPVADSQIGRCWATDSKSNLELADERGCSLQPRGNIWGAFDRLETNKEVVFINRIKAWAFPTSNEVNIFCNLRICMSRMCSFANCTEVSDSAMDTSNRRRRHHVIHSNKMTATFSELTEIETLRTRIRFRRHSAAQSTPTERLLTSEEANSVLKNQSALCLKSAELWLIAGCAFLFLVVIILFVVVILRYHPQCVNIKNGGGKWRGVMTAAGTGPEAYQSNNNFQITLQHRLFLHVIFVISSGIVLFEMVDAKKYTVLRVPVKNSEQLEYLNSQYLNTSQFDFWKEPTIVGEDTHVMIKSGDASGQIFRDELQRRNFTYEVMIEDVERLIKQRSVESKRRFSSRKPLYRDATGMRDRIAFALTRYHSFAEMINYLNSLAINFPDRVRVQPIGTTHEGRQIPLIRIGTTSNVAKPAIWIDGGIHAREWVSPAVVLYFIDQLVLDYDTDPLMRSFVDQIDWFIVPLLNPDGYEYSRSSADPEIRLWRKNRSPLQCTQINPGLFQPPQTQCCQGVDLNRNFDWFFGQVGSSTDPCSEIYSGTSAFSEPETRSVRDFVSQQAGRIKAFLTFHSYSQILMYPFGHALRTYSQDVDELSTTALKAAQALQSMYGTKYTVGTGADTLYPASGGSEDWAKGRVGVKFSYLFELRPEDNVYDGFLLPENQIMPTARETWEAVKVIAAETLRQFQVSSGSTLPASNAINGVSTSVQKRVCRDLEQLCFYWAQNDACNTWPRSTVEAKTENEELETSSLPFLFSSGNMLVFDKKPRIDRAEIDASTSNELRNTSATPKVNPPTSTRPARKALYKVVRVIPETGQQLSLLDRLEQNLVREYGDMRLNFWTSPVRVGSGVDIMVRHEHLRRLKNILESNDMQPDVIIEDVESLIIQRERKPKEDKEVADFGRRFRDALPAPDGGGDIPPYDFHHYASYPQMVSWMRALARRFPRFVQFISIGKTHEGRSIDGLEIGSRGLRKRAFWIDGGIHAREWAAPHTALFFIHQLTSKYGQDPNMTRLVNEITWLIIPLLNPDGYEFTRSSTNPNVRLWRKNRAPTHCVRDQWGRNRCCKGVDLNRNFDFHFKESGSSDDPCSEIFQGKSAFSEPEAKAVRDAILSSRYRGRIDGFITLHTYSQIWIHPYGHKKDSYPGDVQDLYMVGKKATVALSKLYGTKYLVGSGADTLYPASGGSEDWAKESAAIKFVYLLELRPDEKSWDGFILEESQLIPTASETWAGVKVVADAIMQRTRNRVSTHRISGIKQYRFGDGSPGSCYDVRHACKRWIQESEMLCKTVPVFMRESCAYSCGYC</sequence>
<evidence type="ECO:0000256" key="9">
    <source>
        <dbReference type="ARBA" id="ARBA00023049"/>
    </source>
</evidence>
<dbReference type="GO" id="GO:0008270">
    <property type="term" value="F:zinc ion binding"/>
    <property type="evidence" value="ECO:0007669"/>
    <property type="project" value="InterPro"/>
</dbReference>
<accession>A0AAD4MY38</accession>
<feature type="compositionally biased region" description="Low complexity" evidence="13">
    <location>
        <begin position="139"/>
        <end position="152"/>
    </location>
</feature>
<dbReference type="FunFam" id="3.40.630.10:FF:000056">
    <property type="entry name" value="Zinc carboxypeptidase"/>
    <property type="match status" value="1"/>
</dbReference>
<proteinExistence type="inferred from homology"/>
<evidence type="ECO:0000259" key="15">
    <source>
        <dbReference type="PROSITE" id="PS51034"/>
    </source>
</evidence>
<feature type="active site" description="Proton donor/acceptor" evidence="12">
    <location>
        <position position="887"/>
    </location>
</feature>
<dbReference type="Gene3D" id="3.40.630.10">
    <property type="entry name" value="Zn peptidases"/>
    <property type="match status" value="2"/>
</dbReference>
<gene>
    <name evidence="18" type="ORF">DdX_10371</name>
</gene>
<dbReference type="InterPro" id="IPR000834">
    <property type="entry name" value="Peptidase_M14"/>
</dbReference>
<dbReference type="FunFam" id="3.40.630.10:FF:000070">
    <property type="entry name" value="Putative carboxypeptidase suro-1"/>
    <property type="match status" value="1"/>
</dbReference>
<dbReference type="EMBL" id="JAKKPZ010000023">
    <property type="protein sequence ID" value="KAI1711122.1"/>
    <property type="molecule type" value="Genomic_DNA"/>
</dbReference>
<evidence type="ECO:0000259" key="17">
    <source>
        <dbReference type="PROSITE" id="PS52035"/>
    </source>
</evidence>
<evidence type="ECO:0000256" key="10">
    <source>
        <dbReference type="ARBA" id="ARBA00023157"/>
    </source>
</evidence>
<dbReference type="PROSITE" id="PS00133">
    <property type="entry name" value="CARBOXYPEPT_ZN_2"/>
    <property type="match status" value="1"/>
</dbReference>
<evidence type="ECO:0000256" key="5">
    <source>
        <dbReference type="ARBA" id="ARBA00022723"/>
    </source>
</evidence>
<dbReference type="InterPro" id="IPR057246">
    <property type="entry name" value="CARBOXYPEPT_ZN_1"/>
</dbReference>
<dbReference type="PANTHER" id="PTHR11705:SF149">
    <property type="entry name" value="SHKT DOMAIN-CONTAINING PROTEIN"/>
    <property type="match status" value="1"/>
</dbReference>
<dbReference type="InterPro" id="IPR001507">
    <property type="entry name" value="ZP_dom"/>
</dbReference>
<keyword evidence="3 18" id="KW-0121">Carboxypeptidase</keyword>
<name>A0AAD4MY38_9BILA</name>
<feature type="transmembrane region" description="Helical" evidence="14">
    <location>
        <begin position="475"/>
        <end position="493"/>
    </location>
</feature>
<keyword evidence="10" id="KW-1015">Disulfide bond</keyword>
<evidence type="ECO:0000256" key="2">
    <source>
        <dbReference type="ARBA" id="ARBA00005988"/>
    </source>
</evidence>
<dbReference type="PANTHER" id="PTHR11705">
    <property type="entry name" value="PROTEASE FAMILY M14 CARBOXYPEPTIDASE A,B"/>
    <property type="match status" value="1"/>
</dbReference>
<feature type="domain" description="Peptidase M14" evidence="17">
    <location>
        <begin position="1164"/>
        <end position="1476"/>
    </location>
</feature>
<dbReference type="GO" id="GO:0004181">
    <property type="term" value="F:metallocarboxypeptidase activity"/>
    <property type="evidence" value="ECO:0007669"/>
    <property type="project" value="InterPro"/>
</dbReference>
<feature type="domain" description="Peptidase M14" evidence="17">
    <location>
        <begin position="607"/>
        <end position="923"/>
    </location>
</feature>